<dbReference type="AlphaFoldDB" id="A0A5C5ZRF6"/>
<protein>
    <submittedName>
        <fullName evidence="1">Uncharacterized protein</fullName>
    </submittedName>
</protein>
<dbReference type="OrthoDB" id="283999at2"/>
<accession>A0A5C5ZRF6</accession>
<dbReference type="EMBL" id="SJPQ01000001">
    <property type="protein sequence ID" value="TWT90084.1"/>
    <property type="molecule type" value="Genomic_DNA"/>
</dbReference>
<comment type="caution">
    <text evidence="1">The sequence shown here is derived from an EMBL/GenBank/DDBJ whole genome shotgun (WGS) entry which is preliminary data.</text>
</comment>
<dbReference type="Pfam" id="PF22011">
    <property type="entry name" value="DUF6931"/>
    <property type="match status" value="1"/>
</dbReference>
<dbReference type="InterPro" id="IPR053855">
    <property type="entry name" value="DUF6931"/>
</dbReference>
<evidence type="ECO:0000313" key="1">
    <source>
        <dbReference type="EMBL" id="TWT90084.1"/>
    </source>
</evidence>
<organism evidence="1 2">
    <name type="scientific">Pseudobythopirellula maris</name>
    <dbReference type="NCBI Taxonomy" id="2527991"/>
    <lineage>
        <taxon>Bacteria</taxon>
        <taxon>Pseudomonadati</taxon>
        <taxon>Planctomycetota</taxon>
        <taxon>Planctomycetia</taxon>
        <taxon>Pirellulales</taxon>
        <taxon>Lacipirellulaceae</taxon>
        <taxon>Pseudobythopirellula</taxon>
    </lineage>
</organism>
<evidence type="ECO:0000313" key="2">
    <source>
        <dbReference type="Proteomes" id="UP000315440"/>
    </source>
</evidence>
<sequence>MFLGDQHDLPEPDAEMATDLLSRAPSAGSWDRPPYPDETADAFFARLIDEGRLGDAVLLAAVSLGPRRAVWWGSLCVWDHIKRLKLKVEGLESAAVDAAVEWVLCPDDEKRLEAKAIADKAGGEKPWGALAMAPFWAGGSIAPADCPAVSPPAGLAEKIVANAVLKAAADPDPPTRQGRLMQSLRLAAEVQTGMTSFAAAAGGEPQ</sequence>
<reference evidence="1 2" key="1">
    <citation type="submission" date="2019-02" db="EMBL/GenBank/DDBJ databases">
        <title>Deep-cultivation of Planctomycetes and their phenomic and genomic characterization uncovers novel biology.</title>
        <authorList>
            <person name="Wiegand S."/>
            <person name="Jogler M."/>
            <person name="Boedeker C."/>
            <person name="Pinto D."/>
            <person name="Vollmers J."/>
            <person name="Rivas-Marin E."/>
            <person name="Kohn T."/>
            <person name="Peeters S.H."/>
            <person name="Heuer A."/>
            <person name="Rast P."/>
            <person name="Oberbeckmann S."/>
            <person name="Bunk B."/>
            <person name="Jeske O."/>
            <person name="Meyerdierks A."/>
            <person name="Storesund J.E."/>
            <person name="Kallscheuer N."/>
            <person name="Luecker S."/>
            <person name="Lage O.M."/>
            <person name="Pohl T."/>
            <person name="Merkel B.J."/>
            <person name="Hornburger P."/>
            <person name="Mueller R.-W."/>
            <person name="Bruemmer F."/>
            <person name="Labrenz M."/>
            <person name="Spormann A.M."/>
            <person name="Op Den Camp H."/>
            <person name="Overmann J."/>
            <person name="Amann R."/>
            <person name="Jetten M.S.M."/>
            <person name="Mascher T."/>
            <person name="Medema M.H."/>
            <person name="Devos D.P."/>
            <person name="Kaster A.-K."/>
            <person name="Ovreas L."/>
            <person name="Rohde M."/>
            <person name="Galperin M.Y."/>
            <person name="Jogler C."/>
        </authorList>
    </citation>
    <scope>NUCLEOTIDE SEQUENCE [LARGE SCALE GENOMIC DNA]</scope>
    <source>
        <strain evidence="1 2">Mal64</strain>
    </source>
</reference>
<keyword evidence="2" id="KW-1185">Reference proteome</keyword>
<gene>
    <name evidence="1" type="ORF">Mal64_04670</name>
</gene>
<dbReference type="Proteomes" id="UP000315440">
    <property type="component" value="Unassembled WGS sequence"/>
</dbReference>
<name>A0A5C5ZRF6_9BACT</name>
<proteinExistence type="predicted"/>